<evidence type="ECO:0000313" key="3">
    <source>
        <dbReference type="WBParaSite" id="Gr19_v10_g11005.t1"/>
    </source>
</evidence>
<keyword evidence="1" id="KW-0472">Membrane</keyword>
<evidence type="ECO:0000313" key="2">
    <source>
        <dbReference type="Proteomes" id="UP000887572"/>
    </source>
</evidence>
<evidence type="ECO:0000313" key="4">
    <source>
        <dbReference type="WBParaSite" id="Gr19_v10_g6814.t1"/>
    </source>
</evidence>
<keyword evidence="2" id="KW-1185">Reference proteome</keyword>
<protein>
    <submittedName>
        <fullName evidence="3 4">Uncharacterized protein</fullName>
    </submittedName>
</protein>
<keyword evidence="1" id="KW-0812">Transmembrane</keyword>
<reference evidence="3 4" key="1">
    <citation type="submission" date="2022-11" db="UniProtKB">
        <authorList>
            <consortium name="WormBaseParasite"/>
        </authorList>
    </citation>
    <scope>IDENTIFICATION</scope>
</reference>
<dbReference type="WBParaSite" id="Gr19_v10_g6814.t1">
    <property type="protein sequence ID" value="Gr19_v10_g6814.t1"/>
    <property type="gene ID" value="Gr19_v10_g6814"/>
</dbReference>
<dbReference type="WBParaSite" id="Gr19_v10_g11005.t1">
    <property type="protein sequence ID" value="Gr19_v10_g11005.t1"/>
    <property type="gene ID" value="Gr19_v10_g11005"/>
</dbReference>
<feature type="transmembrane region" description="Helical" evidence="1">
    <location>
        <begin position="27"/>
        <end position="54"/>
    </location>
</feature>
<keyword evidence="1" id="KW-1133">Transmembrane helix</keyword>
<organism evidence="2 4">
    <name type="scientific">Globodera rostochiensis</name>
    <name type="common">Golden nematode worm</name>
    <name type="synonym">Heterodera rostochiensis</name>
    <dbReference type="NCBI Taxonomy" id="31243"/>
    <lineage>
        <taxon>Eukaryota</taxon>
        <taxon>Metazoa</taxon>
        <taxon>Ecdysozoa</taxon>
        <taxon>Nematoda</taxon>
        <taxon>Chromadorea</taxon>
        <taxon>Rhabditida</taxon>
        <taxon>Tylenchina</taxon>
        <taxon>Tylenchomorpha</taxon>
        <taxon>Tylenchoidea</taxon>
        <taxon>Heteroderidae</taxon>
        <taxon>Heteroderinae</taxon>
        <taxon>Globodera</taxon>
    </lineage>
</organism>
<evidence type="ECO:0000256" key="1">
    <source>
        <dbReference type="SAM" id="Phobius"/>
    </source>
</evidence>
<name>A0A914I270_GLORO</name>
<proteinExistence type="predicted"/>
<dbReference type="Proteomes" id="UP000887572">
    <property type="component" value="Unplaced"/>
</dbReference>
<dbReference type="AlphaFoldDB" id="A0A914I270"/>
<sequence length="106" mass="12105">MAGDYLSGNNYTSNFDEDRSTSVNVPLIIFVLVLPLLCAMLAILFSVAFYFLYYKPRRQKQRERLLQALADDSEKLRMSAQAQSVLPPKPLNRSVREVNPSMLSVY</sequence>
<accession>A0A914I270</accession>